<comment type="caution">
    <text evidence="2">The sequence shown here is derived from an EMBL/GenBank/DDBJ whole genome shotgun (WGS) entry which is preliminary data.</text>
</comment>
<protein>
    <submittedName>
        <fullName evidence="2">Uncharacterized protein</fullName>
    </submittedName>
</protein>
<evidence type="ECO:0000313" key="3">
    <source>
        <dbReference type="Proteomes" id="UP000094761"/>
    </source>
</evidence>
<accession>A0A178J4J7</accession>
<dbReference type="AlphaFoldDB" id="A0A178J4J7"/>
<reference evidence="2 3" key="1">
    <citation type="submission" date="2016-03" db="EMBL/GenBank/DDBJ databases">
        <title>Draft genome sequence of the Vibrio tubiashii subs. europaeus.</title>
        <authorList>
            <person name="Spinard E."/>
            <person name="Dubert J."/>
            <person name="Nelson D.R."/>
            <person name="Barja J.L."/>
        </authorList>
    </citation>
    <scope>NUCLEOTIDE SEQUENCE [LARGE SCALE GENOMIC DNA]</scope>
    <source>
        <strain evidence="3">PP-638</strain>
    </source>
</reference>
<feature type="coiled-coil region" evidence="1">
    <location>
        <begin position="220"/>
        <end position="259"/>
    </location>
</feature>
<organism evidence="2 3">
    <name type="scientific">Vibrio europaeus</name>
    <dbReference type="NCBI Taxonomy" id="300876"/>
    <lineage>
        <taxon>Bacteria</taxon>
        <taxon>Pseudomonadati</taxon>
        <taxon>Pseudomonadota</taxon>
        <taxon>Gammaproteobacteria</taxon>
        <taxon>Vibrionales</taxon>
        <taxon>Vibrionaceae</taxon>
        <taxon>Vibrio</taxon>
        <taxon>Vibrio oreintalis group</taxon>
    </lineage>
</organism>
<dbReference type="Proteomes" id="UP000094761">
    <property type="component" value="Unassembled WGS sequence"/>
</dbReference>
<dbReference type="EMBL" id="LUAX01000007">
    <property type="protein sequence ID" value="OAM97104.1"/>
    <property type="molecule type" value="Genomic_DNA"/>
</dbReference>
<dbReference type="RefSeq" id="WP_069668314.1">
    <property type="nucleotide sequence ID" value="NZ_JAPFIY010000013.1"/>
</dbReference>
<name>A0A178J4J7_9VIBR</name>
<evidence type="ECO:0000256" key="1">
    <source>
        <dbReference type="SAM" id="Coils"/>
    </source>
</evidence>
<gene>
    <name evidence="2" type="ORF">AZ468_16235</name>
</gene>
<keyword evidence="1" id="KW-0175">Coiled coil</keyword>
<proteinExistence type="predicted"/>
<evidence type="ECO:0000313" key="2">
    <source>
        <dbReference type="EMBL" id="OAM97104.1"/>
    </source>
</evidence>
<sequence>MIKNFTLIIKPVKNGSSGLFCRENYLNSQTHVNHKSTDEIINIYGSSETTKRLALAGESFKLMQKAKNKKGGRPLSSYAMELCLTLPKGHRPRKDQWMMIVRDCCRALVEHLQLTKDERIEFGKYVRAVCHRQNQDFVRGTGDHVHLIIPKIVNDKVLIGLQKRSALNRVKQAYNVAILEHLNLDSLDYIPQKTDVGKRLELWKYHNEEFSRAIGDKKLLIKLQKQIDKWEMAKETLDIKQMRRQKNRIYSSMKFLENEEKKTINNYLSRIGL</sequence>